<dbReference type="AlphaFoldDB" id="A0A152A3A0"/>
<evidence type="ECO:0000313" key="4">
    <source>
        <dbReference type="Proteomes" id="UP000076078"/>
    </source>
</evidence>
<feature type="domain" description="Carbohydrate binding" evidence="2">
    <location>
        <begin position="52"/>
        <end position="140"/>
    </location>
</feature>
<dbReference type="OMA" id="ASANWHC"/>
<dbReference type="Proteomes" id="UP000076078">
    <property type="component" value="Unassembled WGS sequence"/>
</dbReference>
<evidence type="ECO:0000313" key="3">
    <source>
        <dbReference type="EMBL" id="KYR00521.1"/>
    </source>
</evidence>
<keyword evidence="4" id="KW-1185">Reference proteome</keyword>
<protein>
    <submittedName>
        <fullName evidence="3">Cellulose-binding domain-containing protein</fullName>
    </submittedName>
</protein>
<dbReference type="InterPro" id="IPR019028">
    <property type="entry name" value="CBM_49"/>
</dbReference>
<dbReference type="PANTHER" id="PTHR33239:SF11">
    <property type="entry name" value="CARBOHYDRATE BINDING DOMAIN-CONTAINING PROTEIN-RELATED"/>
    <property type="match status" value="1"/>
</dbReference>
<sequence>MKAFLTLTTLLLTVALASANWHCGNGQCGNDELCWGMDNNHHCMKLWDCHDVSLQITCIGTWVDAKNGRTYSQFDVTIHNHMGRNIKQIFIGTDHTLCLRDNNSIWNVVRCNDNQDLTLPNNVDVNAHASYTFGFIVEGRQEPHLWVKAVTF</sequence>
<dbReference type="Pfam" id="PF09478">
    <property type="entry name" value="CBM49"/>
    <property type="match status" value="1"/>
</dbReference>
<dbReference type="EMBL" id="LODT01000013">
    <property type="protein sequence ID" value="KYR00521.1"/>
    <property type="molecule type" value="Genomic_DNA"/>
</dbReference>
<proteinExistence type="predicted"/>
<dbReference type="InterPro" id="IPR052879">
    <property type="entry name" value="Dd_Spore_Germination_Stalk"/>
</dbReference>
<accession>A0A152A3A0</accession>
<comment type="caution">
    <text evidence="3">The sequence shown here is derived from an EMBL/GenBank/DDBJ whole genome shotgun (WGS) entry which is preliminary data.</text>
</comment>
<evidence type="ECO:0000259" key="2">
    <source>
        <dbReference type="SMART" id="SM01063"/>
    </source>
</evidence>
<dbReference type="SMART" id="SM01063">
    <property type="entry name" value="CBM49"/>
    <property type="match status" value="1"/>
</dbReference>
<dbReference type="PANTHER" id="PTHR33239">
    <property type="entry name" value="CELLULOSE-BINDING DOMAIN-CONTAINING PROTEIN-RELATED"/>
    <property type="match status" value="1"/>
</dbReference>
<dbReference type="OrthoDB" id="19156at2759"/>
<dbReference type="GO" id="GO:0005201">
    <property type="term" value="F:extracellular matrix structural constituent"/>
    <property type="evidence" value="ECO:0007669"/>
    <property type="project" value="TreeGrafter"/>
</dbReference>
<gene>
    <name evidence="3" type="ORF">DLAC_02532</name>
</gene>
<feature type="signal peptide" evidence="1">
    <location>
        <begin position="1"/>
        <end position="19"/>
    </location>
</feature>
<keyword evidence="1" id="KW-0732">Signal</keyword>
<dbReference type="GO" id="GO:0030198">
    <property type="term" value="P:extracellular matrix organization"/>
    <property type="evidence" value="ECO:0007669"/>
    <property type="project" value="TreeGrafter"/>
</dbReference>
<evidence type="ECO:0000256" key="1">
    <source>
        <dbReference type="SAM" id="SignalP"/>
    </source>
</evidence>
<feature type="chain" id="PRO_5007593574" evidence="1">
    <location>
        <begin position="20"/>
        <end position="152"/>
    </location>
</feature>
<organism evidence="3 4">
    <name type="scientific">Tieghemostelium lacteum</name>
    <name type="common">Slime mold</name>
    <name type="synonym">Dictyostelium lacteum</name>
    <dbReference type="NCBI Taxonomy" id="361077"/>
    <lineage>
        <taxon>Eukaryota</taxon>
        <taxon>Amoebozoa</taxon>
        <taxon>Evosea</taxon>
        <taxon>Eumycetozoa</taxon>
        <taxon>Dictyostelia</taxon>
        <taxon>Dictyosteliales</taxon>
        <taxon>Raperosteliaceae</taxon>
        <taxon>Tieghemostelium</taxon>
    </lineage>
</organism>
<name>A0A152A3A0_TIELA</name>
<dbReference type="InParanoid" id="A0A152A3A0"/>
<dbReference type="GO" id="GO:0031012">
    <property type="term" value="C:extracellular matrix"/>
    <property type="evidence" value="ECO:0007669"/>
    <property type="project" value="TreeGrafter"/>
</dbReference>
<reference evidence="3 4" key="1">
    <citation type="submission" date="2015-12" db="EMBL/GenBank/DDBJ databases">
        <title>Dictyostelia acquired genes for synthesis and detection of signals that induce cell-type specialization by lateral gene transfer from prokaryotes.</title>
        <authorList>
            <person name="Gloeckner G."/>
            <person name="Schaap P."/>
        </authorList>
    </citation>
    <scope>NUCLEOTIDE SEQUENCE [LARGE SCALE GENOMIC DNA]</scope>
    <source>
        <strain evidence="3 4">TK</strain>
    </source>
</reference>
<dbReference type="GO" id="GO:0030246">
    <property type="term" value="F:carbohydrate binding"/>
    <property type="evidence" value="ECO:0007669"/>
    <property type="project" value="InterPro"/>
</dbReference>